<evidence type="ECO:0000313" key="1">
    <source>
        <dbReference type="EMBL" id="MPC50575.1"/>
    </source>
</evidence>
<dbReference type="Proteomes" id="UP000324222">
    <property type="component" value="Unassembled WGS sequence"/>
</dbReference>
<proteinExistence type="predicted"/>
<name>A0A5B7FZ52_PORTR</name>
<keyword evidence="2" id="KW-1185">Reference proteome</keyword>
<dbReference type="EMBL" id="VSRR010009593">
    <property type="protein sequence ID" value="MPC50575.1"/>
    <property type="molecule type" value="Genomic_DNA"/>
</dbReference>
<reference evidence="1 2" key="1">
    <citation type="submission" date="2019-05" db="EMBL/GenBank/DDBJ databases">
        <title>Another draft genome of Portunus trituberculatus and its Hox gene families provides insights of decapod evolution.</title>
        <authorList>
            <person name="Jeong J.-H."/>
            <person name="Song I."/>
            <person name="Kim S."/>
            <person name="Choi T."/>
            <person name="Kim D."/>
            <person name="Ryu S."/>
            <person name="Kim W."/>
        </authorList>
    </citation>
    <scope>NUCLEOTIDE SEQUENCE [LARGE SCALE GENOMIC DNA]</scope>
    <source>
        <tissue evidence="1">Muscle</tissue>
    </source>
</reference>
<sequence>MGRVLESIKATHLISHLKSQHLLGARQFSFRRVSSAAKLSLLKSNQWSNTLDQKRPMPVQAI</sequence>
<dbReference type="AlphaFoldDB" id="A0A5B7FZ52"/>
<comment type="caution">
    <text evidence="1">The sequence shown here is derived from an EMBL/GenBank/DDBJ whole genome shotgun (WGS) entry which is preliminary data.</text>
</comment>
<accession>A0A5B7FZ52</accession>
<protein>
    <submittedName>
        <fullName evidence="1">Uncharacterized protein</fullName>
    </submittedName>
</protein>
<gene>
    <name evidence="1" type="ORF">E2C01_044404</name>
</gene>
<organism evidence="1 2">
    <name type="scientific">Portunus trituberculatus</name>
    <name type="common">Swimming crab</name>
    <name type="synonym">Neptunus trituberculatus</name>
    <dbReference type="NCBI Taxonomy" id="210409"/>
    <lineage>
        <taxon>Eukaryota</taxon>
        <taxon>Metazoa</taxon>
        <taxon>Ecdysozoa</taxon>
        <taxon>Arthropoda</taxon>
        <taxon>Crustacea</taxon>
        <taxon>Multicrustacea</taxon>
        <taxon>Malacostraca</taxon>
        <taxon>Eumalacostraca</taxon>
        <taxon>Eucarida</taxon>
        <taxon>Decapoda</taxon>
        <taxon>Pleocyemata</taxon>
        <taxon>Brachyura</taxon>
        <taxon>Eubrachyura</taxon>
        <taxon>Portunoidea</taxon>
        <taxon>Portunidae</taxon>
        <taxon>Portuninae</taxon>
        <taxon>Portunus</taxon>
    </lineage>
</organism>
<evidence type="ECO:0000313" key="2">
    <source>
        <dbReference type="Proteomes" id="UP000324222"/>
    </source>
</evidence>